<organism evidence="1 2">
    <name type="scientific">Pseudomonas phage vB_PaeM_PA5oct</name>
    <dbReference type="NCBI Taxonomy" id="2163605"/>
    <lineage>
        <taxon>Viruses</taxon>
        <taxon>Duplodnaviria</taxon>
        <taxon>Heunggongvirae</taxon>
        <taxon>Uroviricota</taxon>
        <taxon>Caudoviricetes</taxon>
        <taxon>Arenbergviridae</taxon>
        <taxon>Wroclawvirus</taxon>
        <taxon>Wroclawvirus PA5oct</taxon>
    </lineage>
</organism>
<accession>A0A4Y1LUL9</accession>
<reference evidence="2" key="1">
    <citation type="journal article" date="2020" name="bioRxiv">
        <title>Integrative omics analysis of Pseudomonas aeruginosa virus PA5oct highlights the molecular complexity of jumbo phages.</title>
        <authorList>
            <person name="Lood C."/>
            <person name="Danis-Wlodarczyk K."/>
            <person name="Blasdel B.G."/>
            <person name="Jang H.B."/>
            <person name="Vandenheuvel D."/>
            <person name="Briers Y."/>
            <person name="Noben J.-P."/>
            <person name="van Noort V."/>
            <person name="Drulis-Kawa Z."/>
            <person name="Lavigne R."/>
        </authorList>
    </citation>
    <scope>NUCLEOTIDE SEQUENCE [LARGE SCALE GENOMIC DNA]</scope>
</reference>
<evidence type="ECO:0000313" key="1">
    <source>
        <dbReference type="EMBL" id="QCG76070.1"/>
    </source>
</evidence>
<protein>
    <submittedName>
        <fullName evidence="1">Uncharacterized protein</fullName>
    </submittedName>
</protein>
<proteinExistence type="predicted"/>
<name>A0A4Y1LUL9_9CAUD</name>
<evidence type="ECO:0000313" key="2">
    <source>
        <dbReference type="Proteomes" id="UP000316733"/>
    </source>
</evidence>
<keyword evidence="2" id="KW-1185">Reference proteome</keyword>
<dbReference type="EMBL" id="MK797984">
    <property type="protein sequence ID" value="QCG76070.1"/>
    <property type="molecule type" value="Genomic_DNA"/>
</dbReference>
<dbReference type="Proteomes" id="UP000316733">
    <property type="component" value="Segment"/>
</dbReference>
<sequence>MNIHLSFKEQLSKLIDENINKYPDAIDWIVSQMALIDIESKKTKAESIMEALIGDTEFFNNPIEQGGSNKDFIVWYVTKYNCTTKYAIERLLHYCKQN</sequence>
<gene>
    <name evidence="1" type="ORF">EST35_0189</name>
</gene>